<dbReference type="KEGG" id="spha:D3Y57_12320"/>
<dbReference type="SUPFAM" id="SSF103025">
    <property type="entry name" value="Folate-binding domain"/>
    <property type="match status" value="1"/>
</dbReference>
<comment type="subcellular location">
    <subcellularLocation>
        <location evidence="7">Cytoplasm</location>
    </subcellularLocation>
</comment>
<dbReference type="InterPro" id="IPR027368">
    <property type="entry name" value="MnmE_dom2"/>
</dbReference>
<feature type="binding site" evidence="7">
    <location>
        <position position="425"/>
    </location>
    <ligand>
        <name>(6S)-5-formyl-5,6,7,8-tetrahydrofolate</name>
        <dbReference type="ChEBI" id="CHEBI:57457"/>
    </ligand>
</feature>
<name>A0A494TKA3_SPHPE</name>
<dbReference type="InterPro" id="IPR027417">
    <property type="entry name" value="P-loop_NTPase"/>
</dbReference>
<organism evidence="10 11">
    <name type="scientific">Sphingomonas paeninsulae</name>
    <dbReference type="NCBI Taxonomy" id="2319844"/>
    <lineage>
        <taxon>Bacteria</taxon>
        <taxon>Pseudomonadati</taxon>
        <taxon>Pseudomonadota</taxon>
        <taxon>Alphaproteobacteria</taxon>
        <taxon>Sphingomonadales</taxon>
        <taxon>Sphingomonadaceae</taxon>
        <taxon>Sphingomonas</taxon>
    </lineage>
</organism>
<feature type="binding site" evidence="7">
    <location>
        <position position="249"/>
    </location>
    <ligand>
        <name>K(+)</name>
        <dbReference type="ChEBI" id="CHEBI:29103"/>
    </ligand>
</feature>
<feature type="binding site" evidence="7">
    <location>
        <position position="229"/>
    </location>
    <ligand>
        <name>Mg(2+)</name>
        <dbReference type="ChEBI" id="CHEBI:18420"/>
    </ligand>
</feature>
<protein>
    <recommendedName>
        <fullName evidence="7">tRNA modification GTPase MnmE</fullName>
        <ecNumber evidence="7">3.6.-.-</ecNumber>
    </recommendedName>
</protein>
<feature type="binding site" evidence="7">
    <location>
        <begin position="225"/>
        <end position="230"/>
    </location>
    <ligand>
        <name>GTP</name>
        <dbReference type="ChEBI" id="CHEBI:37565"/>
    </ligand>
</feature>
<comment type="cofactor">
    <cofactor evidence="7">
        <name>K(+)</name>
        <dbReference type="ChEBI" id="CHEBI:29103"/>
    </cofactor>
    <text evidence="7">Binds 1 potassium ion per subunit.</text>
</comment>
<feature type="domain" description="TrmE-type G" evidence="9">
    <location>
        <begin position="215"/>
        <end position="352"/>
    </location>
</feature>
<dbReference type="InterPro" id="IPR027266">
    <property type="entry name" value="TrmE/GcvT-like"/>
</dbReference>
<dbReference type="GO" id="GO:0002098">
    <property type="term" value="P:tRNA wobble uridine modification"/>
    <property type="evidence" value="ECO:0007669"/>
    <property type="project" value="TreeGrafter"/>
</dbReference>
<evidence type="ECO:0000256" key="8">
    <source>
        <dbReference type="RuleBase" id="RU003313"/>
    </source>
</evidence>
<keyword evidence="7" id="KW-0479">Metal-binding</keyword>
<dbReference type="EMBL" id="CP032829">
    <property type="protein sequence ID" value="AYJ87954.1"/>
    <property type="molecule type" value="Genomic_DNA"/>
</dbReference>
<dbReference type="EC" id="3.6.-.-" evidence="7"/>
<dbReference type="Proteomes" id="UP000276254">
    <property type="component" value="Chromosome"/>
</dbReference>
<feature type="binding site" evidence="7">
    <location>
        <position position="244"/>
    </location>
    <ligand>
        <name>K(+)</name>
        <dbReference type="ChEBI" id="CHEBI:29103"/>
    </ligand>
</feature>
<evidence type="ECO:0000259" key="9">
    <source>
        <dbReference type="PROSITE" id="PS51709"/>
    </source>
</evidence>
<evidence type="ECO:0000313" key="11">
    <source>
        <dbReference type="Proteomes" id="UP000276254"/>
    </source>
</evidence>
<comment type="subunit">
    <text evidence="7">Homodimer. Heterotetramer of two MnmE and two MnmG subunits.</text>
</comment>
<dbReference type="HAMAP" id="MF_00379">
    <property type="entry name" value="GTPase_MnmE"/>
    <property type="match status" value="1"/>
</dbReference>
<feature type="binding site" evidence="7">
    <location>
        <begin position="269"/>
        <end position="272"/>
    </location>
    <ligand>
        <name>GTP</name>
        <dbReference type="ChEBI" id="CHEBI:37565"/>
    </ligand>
</feature>
<evidence type="ECO:0000256" key="3">
    <source>
        <dbReference type="ARBA" id="ARBA00022741"/>
    </source>
</evidence>
<evidence type="ECO:0000256" key="2">
    <source>
        <dbReference type="ARBA" id="ARBA00022694"/>
    </source>
</evidence>
<dbReference type="InterPro" id="IPR025867">
    <property type="entry name" value="MnmE_helical"/>
</dbReference>
<dbReference type="OrthoDB" id="9805918at2"/>
<comment type="similarity">
    <text evidence="1 7 8">Belongs to the TRAFAC class TrmE-Era-EngA-EngB-Septin-like GTPase superfamily. TrmE GTPase family.</text>
</comment>
<dbReference type="InterPro" id="IPR018948">
    <property type="entry name" value="GTP-bd_TrmE_N"/>
</dbReference>
<feature type="binding site" evidence="7">
    <location>
        <position position="246"/>
    </location>
    <ligand>
        <name>K(+)</name>
        <dbReference type="ChEBI" id="CHEBI:29103"/>
    </ligand>
</feature>
<sequence length="425" mass="45223">MDTIFALSSGSPPAGIAVVRVSGPDANRALLLLTGRSMPKPRTATVALLMDPDTRLPLDHALTLAFPRPKSATGEDVVELHLHGGRAVVAAVLNSLSQIKGLRPAEPGEFTRRAFENNRIDLAQAEGLGDLLSAETEAQRRSAIAQVGGSLHRLTEAWIRQLLQISARVEAVIDFSDEDDVDVLSVTMVRADVSAIVDDIKLRLANPPAERLHSGLRVAIIGPPNSGKSTLFNCLVNRDAAIVSEIPGTTRDVIEGAVKMRGLSLVFVDTAGIREETDDPIERLGVERSRVESQTADIVLALGGWGNHDSDTLTIDISAKSDLQRNSNGLQISATTGEGIPELIDAITAAARSILPAEDGVALNARHRSVLIASIAELQMINAQSNELLIAEHLRMARKEIGKVVGGSDAEAMLDILFGAFCIGK</sequence>
<keyword evidence="7" id="KW-0460">Magnesium</keyword>
<feature type="binding site" evidence="7">
    <location>
        <begin position="244"/>
        <end position="250"/>
    </location>
    <ligand>
        <name>GTP</name>
        <dbReference type="ChEBI" id="CHEBI:37565"/>
    </ligand>
</feature>
<gene>
    <name evidence="7 10" type="primary">mnmE</name>
    <name evidence="7" type="synonym">trmE</name>
    <name evidence="10" type="ORF">D3Y57_12320</name>
</gene>
<dbReference type="PROSITE" id="PS51709">
    <property type="entry name" value="G_TRME"/>
    <property type="match status" value="1"/>
</dbReference>
<dbReference type="Gene3D" id="3.40.50.300">
    <property type="entry name" value="P-loop containing nucleotide triphosphate hydrolases"/>
    <property type="match status" value="1"/>
</dbReference>
<dbReference type="NCBIfam" id="NF003661">
    <property type="entry name" value="PRK05291.1-3"/>
    <property type="match status" value="1"/>
</dbReference>
<dbReference type="GO" id="GO:0005737">
    <property type="term" value="C:cytoplasm"/>
    <property type="evidence" value="ECO:0007669"/>
    <property type="project" value="UniProtKB-SubCell"/>
</dbReference>
<evidence type="ECO:0000256" key="4">
    <source>
        <dbReference type="ARBA" id="ARBA00022801"/>
    </source>
</evidence>
<keyword evidence="2 7" id="KW-0819">tRNA processing</keyword>
<feature type="binding site" evidence="7">
    <location>
        <position position="20"/>
    </location>
    <ligand>
        <name>(6S)-5-formyl-5,6,7,8-tetrahydrofolate</name>
        <dbReference type="ChEBI" id="CHEBI:57457"/>
    </ligand>
</feature>
<keyword evidence="7" id="KW-0963">Cytoplasm</keyword>
<dbReference type="AlphaFoldDB" id="A0A494TKA3"/>
<dbReference type="Pfam" id="PF01926">
    <property type="entry name" value="MMR_HSR1"/>
    <property type="match status" value="1"/>
</dbReference>
<keyword evidence="4 7" id="KW-0378">Hydrolase</keyword>
<dbReference type="CDD" id="cd14858">
    <property type="entry name" value="TrmE_N"/>
    <property type="match status" value="1"/>
</dbReference>
<dbReference type="InterPro" id="IPR031168">
    <property type="entry name" value="G_TrmE"/>
</dbReference>
<dbReference type="Pfam" id="PF10396">
    <property type="entry name" value="TrmE_N"/>
    <property type="match status" value="1"/>
</dbReference>
<dbReference type="PANTHER" id="PTHR42714">
    <property type="entry name" value="TRNA MODIFICATION GTPASE GTPBP3"/>
    <property type="match status" value="1"/>
</dbReference>
<evidence type="ECO:0000313" key="10">
    <source>
        <dbReference type="EMBL" id="AYJ87954.1"/>
    </source>
</evidence>
<dbReference type="PANTHER" id="PTHR42714:SF2">
    <property type="entry name" value="TRNA MODIFICATION GTPASE GTPBP3, MITOCHONDRIAL"/>
    <property type="match status" value="1"/>
</dbReference>
<evidence type="ECO:0000256" key="6">
    <source>
        <dbReference type="ARBA" id="ARBA00023134"/>
    </source>
</evidence>
<dbReference type="FunFam" id="3.30.1360.120:FF:000007">
    <property type="entry name" value="tRNA modification GTPase GTPBP3, mitochondrial"/>
    <property type="match status" value="1"/>
</dbReference>
<feature type="binding site" evidence="7">
    <location>
        <position position="79"/>
    </location>
    <ligand>
        <name>(6S)-5-formyl-5,6,7,8-tetrahydrofolate</name>
        <dbReference type="ChEBI" id="CHEBI:57457"/>
    </ligand>
</feature>
<keyword evidence="5 7" id="KW-0630">Potassium</keyword>
<proteinExistence type="inferred from homology"/>
<dbReference type="Pfam" id="PF12631">
    <property type="entry name" value="MnmE_helical"/>
    <property type="match status" value="1"/>
</dbReference>
<dbReference type="GO" id="GO:0030488">
    <property type="term" value="P:tRNA methylation"/>
    <property type="evidence" value="ECO:0007669"/>
    <property type="project" value="TreeGrafter"/>
</dbReference>
<keyword evidence="11" id="KW-1185">Reference proteome</keyword>
<dbReference type="GO" id="GO:0003924">
    <property type="term" value="F:GTPase activity"/>
    <property type="evidence" value="ECO:0007669"/>
    <property type="project" value="UniProtKB-UniRule"/>
</dbReference>
<feature type="binding site" evidence="7">
    <location>
        <position position="250"/>
    </location>
    <ligand>
        <name>Mg(2+)</name>
        <dbReference type="ChEBI" id="CHEBI:18420"/>
    </ligand>
</feature>
<dbReference type="NCBIfam" id="TIGR00231">
    <property type="entry name" value="small_GTP"/>
    <property type="match status" value="1"/>
</dbReference>
<accession>A0A494TKA3</accession>
<dbReference type="GO" id="GO:0005525">
    <property type="term" value="F:GTP binding"/>
    <property type="evidence" value="ECO:0007669"/>
    <property type="project" value="UniProtKB-UniRule"/>
</dbReference>
<feature type="binding site" evidence="7">
    <location>
        <position position="119"/>
    </location>
    <ligand>
        <name>(6S)-5-formyl-5,6,7,8-tetrahydrofolate</name>
        <dbReference type="ChEBI" id="CHEBI:57457"/>
    </ligand>
</feature>
<feature type="binding site" evidence="7">
    <location>
        <position position="225"/>
    </location>
    <ligand>
        <name>K(+)</name>
        <dbReference type="ChEBI" id="CHEBI:29103"/>
    </ligand>
</feature>
<evidence type="ECO:0000256" key="1">
    <source>
        <dbReference type="ARBA" id="ARBA00011043"/>
    </source>
</evidence>
<comment type="caution">
    <text evidence="7">Lacks conserved residue(s) required for the propagation of feature annotation.</text>
</comment>
<dbReference type="SUPFAM" id="SSF116878">
    <property type="entry name" value="TrmE connector domain"/>
    <property type="match status" value="1"/>
</dbReference>
<dbReference type="NCBIfam" id="TIGR00450">
    <property type="entry name" value="mnmE_trmE_thdF"/>
    <property type="match status" value="1"/>
</dbReference>
<dbReference type="SUPFAM" id="SSF52540">
    <property type="entry name" value="P-loop containing nucleoside triphosphate hydrolases"/>
    <property type="match status" value="1"/>
</dbReference>
<keyword evidence="3 7" id="KW-0547">Nucleotide-binding</keyword>
<evidence type="ECO:0000256" key="5">
    <source>
        <dbReference type="ARBA" id="ARBA00022958"/>
    </source>
</evidence>
<dbReference type="Gene3D" id="3.30.1360.120">
    <property type="entry name" value="Probable tRNA modification gtpase trme, domain 1"/>
    <property type="match status" value="1"/>
</dbReference>
<dbReference type="Gene3D" id="1.20.120.430">
    <property type="entry name" value="tRNA modification GTPase MnmE domain 2"/>
    <property type="match status" value="1"/>
</dbReference>
<keyword evidence="6 7" id="KW-0342">GTP-binding</keyword>
<reference evidence="10 11" key="1">
    <citation type="submission" date="2018-09" db="EMBL/GenBank/DDBJ databases">
        <title>Sphingomonas peninsula sp. nov., isolated from fildes peninsula, Antarctic soil.</title>
        <authorList>
            <person name="Yingchao G."/>
        </authorList>
    </citation>
    <scope>NUCLEOTIDE SEQUENCE [LARGE SCALE GENOMIC DNA]</scope>
    <source>
        <strain evidence="10 11">YZ-8</strain>
    </source>
</reference>
<dbReference type="CDD" id="cd04164">
    <property type="entry name" value="trmE"/>
    <property type="match status" value="1"/>
</dbReference>
<dbReference type="GO" id="GO:0046872">
    <property type="term" value="F:metal ion binding"/>
    <property type="evidence" value="ECO:0007669"/>
    <property type="project" value="UniProtKB-KW"/>
</dbReference>
<dbReference type="InterPro" id="IPR005225">
    <property type="entry name" value="Small_GTP-bd"/>
</dbReference>
<dbReference type="InterPro" id="IPR004520">
    <property type="entry name" value="GTPase_MnmE"/>
</dbReference>
<evidence type="ECO:0000256" key="7">
    <source>
        <dbReference type="HAMAP-Rule" id="MF_00379"/>
    </source>
</evidence>
<comment type="function">
    <text evidence="7">Exhibits a very high intrinsic GTPase hydrolysis rate. Involved in the addition of a carboxymethylaminomethyl (cmnm) group at the wobble position (U34) of certain tRNAs, forming tRNA-cmnm(5)s(2)U34.</text>
</comment>
<dbReference type="InterPro" id="IPR006073">
    <property type="entry name" value="GTP-bd"/>
</dbReference>